<dbReference type="AlphaFoldDB" id="A0A382HN71"/>
<dbReference type="CDD" id="cd16444">
    <property type="entry name" value="LipB"/>
    <property type="match status" value="1"/>
</dbReference>
<dbReference type="GO" id="GO:0009249">
    <property type="term" value="P:protein lipoylation"/>
    <property type="evidence" value="ECO:0007669"/>
    <property type="project" value="InterPro"/>
</dbReference>
<dbReference type="InterPro" id="IPR045864">
    <property type="entry name" value="aa-tRNA-synth_II/BPL/LPL"/>
</dbReference>
<keyword evidence="4" id="KW-0012">Acyltransferase</keyword>
<evidence type="ECO:0000313" key="6">
    <source>
        <dbReference type="EMBL" id="SVB88535.1"/>
    </source>
</evidence>
<dbReference type="PANTHER" id="PTHR10993:SF7">
    <property type="entry name" value="LIPOYLTRANSFERASE 2, MITOCHONDRIAL-RELATED"/>
    <property type="match status" value="1"/>
</dbReference>
<dbReference type="EMBL" id="UINC01062176">
    <property type="protein sequence ID" value="SVB88535.1"/>
    <property type="molecule type" value="Genomic_DNA"/>
</dbReference>
<name>A0A382HN71_9ZZZZ</name>
<dbReference type="SUPFAM" id="SSF55681">
    <property type="entry name" value="Class II aaRS and biotin synthetases"/>
    <property type="match status" value="1"/>
</dbReference>
<dbReference type="Pfam" id="PF21948">
    <property type="entry name" value="LplA-B_cat"/>
    <property type="match status" value="1"/>
</dbReference>
<gene>
    <name evidence="6" type="ORF">METZ01_LOCUS241389</name>
</gene>
<dbReference type="PROSITE" id="PS01313">
    <property type="entry name" value="LIPB"/>
    <property type="match status" value="1"/>
</dbReference>
<evidence type="ECO:0000256" key="2">
    <source>
        <dbReference type="ARBA" id="ARBA00012334"/>
    </source>
</evidence>
<dbReference type="PANTHER" id="PTHR10993">
    <property type="entry name" value="OCTANOYLTRANSFERASE"/>
    <property type="match status" value="1"/>
</dbReference>
<comment type="pathway">
    <text evidence="1">Protein modification; protein lipoylation via endogenous pathway; protein N(6)-(lipoyl)lysine from octanoyl-[acyl-carrier-protein]: step 1/2.</text>
</comment>
<dbReference type="PROSITE" id="PS51733">
    <property type="entry name" value="BPL_LPL_CATALYTIC"/>
    <property type="match status" value="1"/>
</dbReference>
<dbReference type="Gene3D" id="3.30.930.10">
    <property type="entry name" value="Bira Bifunctional Protein, Domain 2"/>
    <property type="match status" value="1"/>
</dbReference>
<dbReference type="EC" id="2.3.1.181" evidence="2"/>
<feature type="domain" description="BPL/LPL catalytic" evidence="5">
    <location>
        <begin position="36"/>
        <end position="232"/>
    </location>
</feature>
<dbReference type="GO" id="GO:0033819">
    <property type="term" value="F:lipoyl(octanoyl) transferase activity"/>
    <property type="evidence" value="ECO:0007669"/>
    <property type="project" value="UniProtKB-EC"/>
</dbReference>
<accession>A0A382HN71</accession>
<sequence>MSTESVREIHGLRLGTVEYGKALDIQRFFHTRRKRIGTADILLLLEHNHVITIGRRANESHVLADKETLHNLGIQIFETDRGGEATYHGPGQLVGYPIIDVRASSLSPVKYVRILELAIVETLNVLGIQAHLVDGETGVWVGGIPNEKKQYGVNPSGRKIAAIGVRISDGVSMHGFALNVSTDLSYFGRIIPCGMPNLAVTSVQAEMGTPISTDDCAEIIASMLAEKLNRELSWADLADFELSVPDLT</sequence>
<dbReference type="InterPro" id="IPR004143">
    <property type="entry name" value="BPL_LPL_catalytic"/>
</dbReference>
<reference evidence="6" key="1">
    <citation type="submission" date="2018-05" db="EMBL/GenBank/DDBJ databases">
        <authorList>
            <person name="Lanie J.A."/>
            <person name="Ng W.-L."/>
            <person name="Kazmierczak K.M."/>
            <person name="Andrzejewski T.M."/>
            <person name="Davidsen T.M."/>
            <person name="Wayne K.J."/>
            <person name="Tettelin H."/>
            <person name="Glass J.I."/>
            <person name="Rusch D."/>
            <person name="Podicherti R."/>
            <person name="Tsui H.-C.T."/>
            <person name="Winkler M.E."/>
        </authorList>
    </citation>
    <scope>NUCLEOTIDE SEQUENCE</scope>
</reference>
<dbReference type="PIRSF" id="PIRSF016262">
    <property type="entry name" value="LPLase"/>
    <property type="match status" value="1"/>
</dbReference>
<organism evidence="6">
    <name type="scientific">marine metagenome</name>
    <dbReference type="NCBI Taxonomy" id="408172"/>
    <lineage>
        <taxon>unclassified sequences</taxon>
        <taxon>metagenomes</taxon>
        <taxon>ecological metagenomes</taxon>
    </lineage>
</organism>
<evidence type="ECO:0000256" key="1">
    <source>
        <dbReference type="ARBA" id="ARBA00004821"/>
    </source>
</evidence>
<evidence type="ECO:0000256" key="4">
    <source>
        <dbReference type="ARBA" id="ARBA00023315"/>
    </source>
</evidence>
<keyword evidence="3" id="KW-0808">Transferase</keyword>
<dbReference type="InterPro" id="IPR000544">
    <property type="entry name" value="Octanoyltransferase"/>
</dbReference>
<evidence type="ECO:0000256" key="3">
    <source>
        <dbReference type="ARBA" id="ARBA00022679"/>
    </source>
</evidence>
<proteinExistence type="inferred from homology"/>
<evidence type="ECO:0000259" key="5">
    <source>
        <dbReference type="PROSITE" id="PS51733"/>
    </source>
</evidence>
<dbReference type="UniPathway" id="UPA00538">
    <property type="reaction ID" value="UER00592"/>
</dbReference>
<dbReference type="InterPro" id="IPR020605">
    <property type="entry name" value="Octanoyltransferase_CS"/>
</dbReference>
<protein>
    <recommendedName>
        <fullName evidence="2">lipoyl(octanoyl) transferase</fullName>
        <ecNumber evidence="2">2.3.1.181</ecNumber>
    </recommendedName>
</protein>
<dbReference type="HAMAP" id="MF_00013">
    <property type="entry name" value="LipB"/>
    <property type="match status" value="1"/>
</dbReference>
<dbReference type="NCBIfam" id="NF010925">
    <property type="entry name" value="PRK14345.1"/>
    <property type="match status" value="1"/>
</dbReference>
<dbReference type="NCBIfam" id="TIGR00214">
    <property type="entry name" value="lipB"/>
    <property type="match status" value="1"/>
</dbReference>